<dbReference type="PANTHER" id="PTHR43741:SF7">
    <property type="entry name" value="FMN-DEPENDENT NADH:QUINONE OXIDOREDUCTASE"/>
    <property type="match status" value="1"/>
</dbReference>
<organism evidence="2 3">
    <name type="scientific">Geomesophilobacter sediminis</name>
    <dbReference type="NCBI Taxonomy" id="2798584"/>
    <lineage>
        <taxon>Bacteria</taxon>
        <taxon>Pseudomonadati</taxon>
        <taxon>Thermodesulfobacteriota</taxon>
        <taxon>Desulfuromonadia</taxon>
        <taxon>Geobacterales</taxon>
        <taxon>Geobacteraceae</taxon>
        <taxon>Geomesophilobacter</taxon>
    </lineage>
</organism>
<dbReference type="RefSeq" id="WP_199383970.1">
    <property type="nucleotide sequence ID" value="NZ_JAEMHM010000007.1"/>
</dbReference>
<dbReference type="Proteomes" id="UP000636888">
    <property type="component" value="Unassembled WGS sequence"/>
</dbReference>
<keyword evidence="3" id="KW-1185">Reference proteome</keyword>
<dbReference type="InterPro" id="IPR050104">
    <property type="entry name" value="FMN-dep_NADH:Q_OxRdtase_AzoR1"/>
</dbReference>
<dbReference type="PANTHER" id="PTHR43741">
    <property type="entry name" value="FMN-DEPENDENT NADH-AZOREDUCTASE 1"/>
    <property type="match status" value="1"/>
</dbReference>
<reference evidence="2" key="1">
    <citation type="submission" date="2020-12" db="EMBL/GenBank/DDBJ databases">
        <title>Geomonas sp. Red875, isolated from river sediment.</title>
        <authorList>
            <person name="Xu Z."/>
            <person name="Zhang Z."/>
            <person name="Masuda Y."/>
            <person name="Itoh H."/>
            <person name="Senoo K."/>
        </authorList>
    </citation>
    <scope>NUCLEOTIDE SEQUENCE</scope>
    <source>
        <strain evidence="2">Red875</strain>
    </source>
</reference>
<dbReference type="SUPFAM" id="SSF52218">
    <property type="entry name" value="Flavoproteins"/>
    <property type="match status" value="1"/>
</dbReference>
<dbReference type="InterPro" id="IPR029039">
    <property type="entry name" value="Flavoprotein-like_sf"/>
</dbReference>
<name>A0A8J7LUV3_9BACT</name>
<dbReference type="InterPro" id="IPR003680">
    <property type="entry name" value="Flavodoxin_fold"/>
</dbReference>
<evidence type="ECO:0000313" key="2">
    <source>
        <dbReference type="EMBL" id="MBJ6725084.1"/>
    </source>
</evidence>
<dbReference type="EMBL" id="JAEMHM010000007">
    <property type="protein sequence ID" value="MBJ6725084.1"/>
    <property type="molecule type" value="Genomic_DNA"/>
</dbReference>
<protein>
    <submittedName>
        <fullName evidence="2">NAD(P)H-dependent oxidoreductase</fullName>
    </submittedName>
</protein>
<dbReference type="AlphaFoldDB" id="A0A8J7LUV3"/>
<dbReference type="Gene3D" id="3.40.50.360">
    <property type="match status" value="1"/>
</dbReference>
<dbReference type="Pfam" id="PF02525">
    <property type="entry name" value="Flavodoxin_2"/>
    <property type="match status" value="1"/>
</dbReference>
<evidence type="ECO:0000313" key="3">
    <source>
        <dbReference type="Proteomes" id="UP000636888"/>
    </source>
</evidence>
<sequence length="208" mass="24210">MANLLYITCSIAPPEASRTQTLGQEFLNEYLRWNPRDVVRVLGLYRDPIPRLDLDVHNAFHRMARGDDLIDLSDDERRKVIRLWRLADQFEACDKYVFVTQSLNLWFPAEFKMYVDAIWVPNRSYRLATGRRPETLPGETKRSLHIHAPSYRHGKSTDFSVNYLSTVLGNLGVADQEVALLDQDEVEEGHDAQYEKVLRKLMDLALRF</sequence>
<feature type="domain" description="Flavodoxin-like fold" evidence="1">
    <location>
        <begin position="3"/>
        <end position="200"/>
    </location>
</feature>
<evidence type="ECO:0000259" key="1">
    <source>
        <dbReference type="Pfam" id="PF02525"/>
    </source>
</evidence>
<proteinExistence type="predicted"/>
<comment type="caution">
    <text evidence="2">The sequence shown here is derived from an EMBL/GenBank/DDBJ whole genome shotgun (WGS) entry which is preliminary data.</text>
</comment>
<accession>A0A8J7LUV3</accession>
<gene>
    <name evidence="2" type="ORF">JFN93_10225</name>
</gene>